<keyword evidence="3 7" id="KW-0812">Transmembrane</keyword>
<keyword evidence="5 7" id="KW-0472">Membrane</keyword>
<evidence type="ECO:0000256" key="1">
    <source>
        <dbReference type="ARBA" id="ARBA00004141"/>
    </source>
</evidence>
<keyword evidence="6 7" id="KW-0012">Acyltransferase</keyword>
<organism evidence="10 11">
    <name type="scientific">Diacronema lutheri</name>
    <name type="common">Unicellular marine alga</name>
    <name type="synonym">Monochrysis lutheri</name>
    <dbReference type="NCBI Taxonomy" id="2081491"/>
    <lineage>
        <taxon>Eukaryota</taxon>
        <taxon>Haptista</taxon>
        <taxon>Haptophyta</taxon>
        <taxon>Pavlovophyceae</taxon>
        <taxon>Pavlovales</taxon>
        <taxon>Pavlovaceae</taxon>
        <taxon>Diacronema</taxon>
    </lineage>
</organism>
<feature type="transmembrane region" description="Helical" evidence="7">
    <location>
        <begin position="138"/>
        <end position="158"/>
    </location>
</feature>
<evidence type="ECO:0000313" key="11">
    <source>
        <dbReference type="Proteomes" id="UP000751190"/>
    </source>
</evidence>
<dbReference type="OrthoDB" id="331948at2759"/>
<comment type="caution">
    <text evidence="10">The sequence shown here is derived from an EMBL/GenBank/DDBJ whole genome shotgun (WGS) entry which is preliminary data.</text>
</comment>
<feature type="transmembrane region" description="Helical" evidence="7">
    <location>
        <begin position="203"/>
        <end position="224"/>
    </location>
</feature>
<evidence type="ECO:0000256" key="4">
    <source>
        <dbReference type="ARBA" id="ARBA00022989"/>
    </source>
</evidence>
<feature type="compositionally biased region" description="Acidic residues" evidence="8">
    <location>
        <begin position="334"/>
        <end position="343"/>
    </location>
</feature>
<dbReference type="GO" id="GO:0019706">
    <property type="term" value="F:protein-cysteine S-palmitoyltransferase activity"/>
    <property type="evidence" value="ECO:0007669"/>
    <property type="project" value="UniProtKB-EC"/>
</dbReference>
<reference evidence="10" key="1">
    <citation type="submission" date="2021-05" db="EMBL/GenBank/DDBJ databases">
        <title>The genome of the haptophyte Pavlova lutheri (Diacronema luteri, Pavlovales) - a model for lipid biosynthesis in eukaryotic algae.</title>
        <authorList>
            <person name="Hulatt C.J."/>
            <person name="Posewitz M.C."/>
        </authorList>
    </citation>
    <scope>NUCLEOTIDE SEQUENCE</scope>
    <source>
        <strain evidence="10">NIVA-4/92</strain>
    </source>
</reference>
<feature type="region of interest" description="Disordered" evidence="8">
    <location>
        <begin position="299"/>
        <end position="391"/>
    </location>
</feature>
<dbReference type="OMA" id="WYSMING"/>
<dbReference type="PANTHER" id="PTHR12246">
    <property type="entry name" value="PALMITOYLTRANSFERASE ZDHHC16"/>
    <property type="match status" value="1"/>
</dbReference>
<dbReference type="AlphaFoldDB" id="A0A8J5XCJ8"/>
<evidence type="ECO:0000256" key="3">
    <source>
        <dbReference type="ARBA" id="ARBA00022692"/>
    </source>
</evidence>
<dbReference type="Proteomes" id="UP000751190">
    <property type="component" value="Unassembled WGS sequence"/>
</dbReference>
<gene>
    <name evidence="10" type="ORF">KFE25_003681</name>
</gene>
<dbReference type="InterPro" id="IPR001594">
    <property type="entry name" value="Palmitoyltrfase_DHHC"/>
</dbReference>
<keyword evidence="11" id="KW-1185">Reference proteome</keyword>
<evidence type="ECO:0000259" key="9">
    <source>
        <dbReference type="Pfam" id="PF01529"/>
    </source>
</evidence>
<dbReference type="EMBL" id="JAGTXO010000028">
    <property type="protein sequence ID" value="KAG8461112.1"/>
    <property type="molecule type" value="Genomic_DNA"/>
</dbReference>
<dbReference type="Pfam" id="PF01529">
    <property type="entry name" value="DHHC"/>
    <property type="match status" value="1"/>
</dbReference>
<feature type="transmembrane region" description="Helical" evidence="7">
    <location>
        <begin position="12"/>
        <end position="33"/>
    </location>
</feature>
<keyword evidence="4 7" id="KW-1133">Transmembrane helix</keyword>
<keyword evidence="2 7" id="KW-0808">Transferase</keyword>
<dbReference type="InterPro" id="IPR039859">
    <property type="entry name" value="PFA4/ZDH16/20/ERF2-like"/>
</dbReference>
<feature type="domain" description="Palmitoyltransferase DHHC" evidence="9">
    <location>
        <begin position="94"/>
        <end position="243"/>
    </location>
</feature>
<feature type="compositionally biased region" description="Basic and acidic residues" evidence="8">
    <location>
        <begin position="317"/>
        <end position="333"/>
    </location>
</feature>
<accession>A0A8J5XCJ8</accession>
<feature type="transmembrane region" description="Helical" evidence="7">
    <location>
        <begin position="39"/>
        <end position="62"/>
    </location>
</feature>
<evidence type="ECO:0000256" key="5">
    <source>
        <dbReference type="ARBA" id="ARBA00023136"/>
    </source>
</evidence>
<dbReference type="EC" id="2.3.1.225" evidence="7"/>
<protein>
    <recommendedName>
        <fullName evidence="7">Palmitoyltransferase</fullName>
        <ecNumber evidence="7">2.3.1.225</ecNumber>
    </recommendedName>
</protein>
<dbReference type="PROSITE" id="PS50216">
    <property type="entry name" value="DHHC"/>
    <property type="match status" value="1"/>
</dbReference>
<evidence type="ECO:0000256" key="2">
    <source>
        <dbReference type="ARBA" id="ARBA00022679"/>
    </source>
</evidence>
<comment type="catalytic activity">
    <reaction evidence="7">
        <text>L-cysteinyl-[protein] + hexadecanoyl-CoA = S-hexadecanoyl-L-cysteinyl-[protein] + CoA</text>
        <dbReference type="Rhea" id="RHEA:36683"/>
        <dbReference type="Rhea" id="RHEA-COMP:10131"/>
        <dbReference type="Rhea" id="RHEA-COMP:11032"/>
        <dbReference type="ChEBI" id="CHEBI:29950"/>
        <dbReference type="ChEBI" id="CHEBI:57287"/>
        <dbReference type="ChEBI" id="CHEBI:57379"/>
        <dbReference type="ChEBI" id="CHEBI:74151"/>
        <dbReference type="EC" id="2.3.1.225"/>
    </reaction>
</comment>
<proteinExistence type="inferred from homology"/>
<evidence type="ECO:0000313" key="10">
    <source>
        <dbReference type="EMBL" id="KAG8461112.1"/>
    </source>
</evidence>
<name>A0A8J5XCJ8_DIALT</name>
<comment type="similarity">
    <text evidence="7">Belongs to the DHHC palmitoyltransferase family.</text>
</comment>
<comment type="domain">
    <text evidence="7">The DHHC domain is required for palmitoyltransferase activity.</text>
</comment>
<evidence type="ECO:0000256" key="6">
    <source>
        <dbReference type="ARBA" id="ARBA00023315"/>
    </source>
</evidence>
<evidence type="ECO:0000256" key="7">
    <source>
        <dbReference type="RuleBase" id="RU079119"/>
    </source>
</evidence>
<comment type="subcellular location">
    <subcellularLocation>
        <location evidence="1">Membrane</location>
        <topology evidence="1">Multi-pass membrane protein</topology>
    </subcellularLocation>
</comment>
<evidence type="ECO:0000256" key="8">
    <source>
        <dbReference type="SAM" id="MobiDB-lite"/>
    </source>
</evidence>
<sequence>MAALWCLSDDPCGVVCACMTHSLIVFGNFAMAYGVLLPWYGWTAPAALHYTIFSIICIMAMLSHLTAMTTNPGAVPLNCPLPAQAEESRISLPICHRCDGYKPPRAHHCSQCNRCILKMDHHCPWVNNCVGQNNQKHFILFLCYTLTLSTYALTMLAIRAVSTVASLEHGPTRNRPAAILRPLASSHHYAHGSAGGVDDAGPVFVNCLLFFESILFGLFTAAMLTDQLTSVLHDTTAIERLKKDHHAAGRDARADPDSCLYSLSETFGRPCSLLWLVPTSVRFNGLTYEQISSTELALPPYHAHGSTSTLSHRRRHSGDERAHESFHRRRGDDDSLEPSDSDCSDSAADPPLAPRYARAHAGEAREQLLGHAAEPDQLAPRLTARHGGAEM</sequence>
<dbReference type="GO" id="GO:0016020">
    <property type="term" value="C:membrane"/>
    <property type="evidence" value="ECO:0007669"/>
    <property type="project" value="UniProtKB-SubCell"/>
</dbReference>